<evidence type="ECO:0000256" key="1">
    <source>
        <dbReference type="ARBA" id="ARBA00022729"/>
    </source>
</evidence>
<dbReference type="PANTHER" id="PTHR21666">
    <property type="entry name" value="PEPTIDASE-RELATED"/>
    <property type="match status" value="1"/>
</dbReference>
<dbReference type="KEGG" id="ccoo:ATE51_01430"/>
<organism evidence="7 13">
    <name type="scientific">Campylobacter coli</name>
    <dbReference type="NCBI Taxonomy" id="195"/>
    <lineage>
        <taxon>Bacteria</taxon>
        <taxon>Pseudomonadati</taxon>
        <taxon>Campylobacterota</taxon>
        <taxon>Epsilonproteobacteria</taxon>
        <taxon>Campylobacterales</taxon>
        <taxon>Campylobacteraceae</taxon>
        <taxon>Campylobacter</taxon>
    </lineage>
</organism>
<dbReference type="eggNOG" id="COG0739">
    <property type="taxonomic scope" value="Bacteria"/>
</dbReference>
<dbReference type="FunFam" id="2.70.70.10:FF:000006">
    <property type="entry name" value="M23 family peptidase"/>
    <property type="match status" value="1"/>
</dbReference>
<dbReference type="Pfam" id="PF01551">
    <property type="entry name" value="Peptidase_M23"/>
    <property type="match status" value="1"/>
</dbReference>
<dbReference type="KEGG" id="ccof:VC76_05330"/>
<gene>
    <name evidence="9" type="ORF">B9Q54_03055</name>
    <name evidence="6" type="ORF">BZ274_02575</name>
    <name evidence="8" type="ORF">C6T04_00255</name>
    <name evidence="7" type="ORF">CJD00_00420</name>
    <name evidence="10" type="ORF">DSX26_01240</name>
    <name evidence="11" type="ORF">DYU70_00775</name>
    <name evidence="5" type="ORF">ES716_00050</name>
</gene>
<dbReference type="EMBL" id="AACBVJ010000004">
    <property type="protein sequence ID" value="EAJ9197068.1"/>
    <property type="molecule type" value="Genomic_DNA"/>
</dbReference>
<evidence type="ECO:0000313" key="13">
    <source>
        <dbReference type="Proteomes" id="UP000361993"/>
    </source>
</evidence>
<accession>A0A0Q2NZE0</accession>
<dbReference type="PANTHER" id="PTHR21666:SF289">
    <property type="entry name" value="L-ALA--D-GLU ENDOPEPTIDASE"/>
    <property type="match status" value="1"/>
</dbReference>
<dbReference type="EMBL" id="AACGFG010000001">
    <property type="protein sequence ID" value="EAK4357368.1"/>
    <property type="molecule type" value="Genomic_DNA"/>
</dbReference>
<dbReference type="EMBL" id="AACGUZ010000004">
    <property type="protein sequence ID" value="EAK5103251.1"/>
    <property type="molecule type" value="Genomic_DNA"/>
</dbReference>
<dbReference type="EMBL" id="AACQHW010000001">
    <property type="protein sequence ID" value="EAL6850090.1"/>
    <property type="molecule type" value="Genomic_DNA"/>
</dbReference>
<keyword evidence="3" id="KW-1133">Transmembrane helix</keyword>
<dbReference type="Proteomes" id="UP000576616">
    <property type="component" value="Unassembled WGS sequence"/>
</dbReference>
<feature type="domain" description="M23ase beta-sheet core" evidence="4">
    <location>
        <begin position="162"/>
        <end position="257"/>
    </location>
</feature>
<dbReference type="EMBL" id="AACSIE010000001">
    <property type="protein sequence ID" value="EAL9203710.1"/>
    <property type="molecule type" value="Genomic_DNA"/>
</dbReference>
<evidence type="ECO:0000313" key="6">
    <source>
        <dbReference type="EMBL" id="EAJ9197068.1"/>
    </source>
</evidence>
<protein>
    <submittedName>
        <fullName evidence="7">M23 family metallopeptidase</fullName>
    </submittedName>
    <submittedName>
        <fullName evidence="10">M23 family peptidase</fullName>
    </submittedName>
</protein>
<dbReference type="GeneID" id="66543949"/>
<evidence type="ECO:0000313" key="18">
    <source>
        <dbReference type="Proteomes" id="UP000576616"/>
    </source>
</evidence>
<dbReference type="RefSeq" id="WP_002777140.1">
    <property type="nucleotide sequence ID" value="NZ_AANHVQ020000008.1"/>
</dbReference>
<name>A0A0Q2NZE0_CAMCO</name>
<evidence type="ECO:0000313" key="15">
    <source>
        <dbReference type="Proteomes" id="UP000382436"/>
    </source>
</evidence>
<dbReference type="CDD" id="cd12797">
    <property type="entry name" value="M23_peptidase"/>
    <property type="match status" value="1"/>
</dbReference>
<sequence length="300" mass="34212">MIKNKFTITITDINGSRHFYLNQIIKKIVLYVVAFIFLFLIFSGFYIKYLDSKLSDISTKREELLAKSKELELANAQMQKNVEEKAKQYAAIEDKIASFEEALGLEAENNLTITDRLDNLKLTNEQQIGILGQIPNGWPIENKGVTGNFGWREHPLLKRREFHPGIDLRAAIGTPIYAPASGVVEFSGYSDNGYGYNVILLHNFGFKTVFAHMVRKDVVKAGQFVNKGQLIGYTGNTGLSTGPHLHYEVRFINKTLEPLYFLNLERKNMNEFFNQERRVPWQSLIKAVTAQHLAPVPKQQ</sequence>
<dbReference type="InterPro" id="IPR016047">
    <property type="entry name" value="M23ase_b-sheet_dom"/>
</dbReference>
<keyword evidence="3" id="KW-0472">Membrane</keyword>
<dbReference type="AlphaFoldDB" id="A0A0Q2NZE0"/>
<dbReference type="STRING" id="195.ATE51_01430"/>
<reference evidence="7 13" key="1">
    <citation type="submission" date="2018-05" db="EMBL/GenBank/DDBJ databases">
        <authorList>
            <consortium name="GenomeTrakr network: Whole genome sequencing for foodborne pathogen traceback"/>
        </authorList>
    </citation>
    <scope>NUCLEOTIDE SEQUENCE [LARGE SCALE GENOMIC DNA]</scope>
    <source>
        <strain evidence="7 13">NC_C6016</strain>
    </source>
</reference>
<evidence type="ECO:0000313" key="16">
    <source>
        <dbReference type="Proteomes" id="UP000409545"/>
    </source>
</evidence>
<dbReference type="EMBL" id="AABKAB010000001">
    <property type="protein sequence ID" value="EAH8156343.1"/>
    <property type="molecule type" value="Genomic_DNA"/>
</dbReference>
<dbReference type="SUPFAM" id="SSF51261">
    <property type="entry name" value="Duplicated hybrid motif"/>
    <property type="match status" value="1"/>
</dbReference>
<dbReference type="Proteomes" id="UP000411403">
    <property type="component" value="Unassembled WGS sequence"/>
</dbReference>
<evidence type="ECO:0000313" key="12">
    <source>
        <dbReference type="Proteomes" id="UP000352088"/>
    </source>
</evidence>
<evidence type="ECO:0000313" key="14">
    <source>
        <dbReference type="Proteomes" id="UP000365807"/>
    </source>
</evidence>
<dbReference type="GO" id="GO:0004222">
    <property type="term" value="F:metalloendopeptidase activity"/>
    <property type="evidence" value="ECO:0007669"/>
    <property type="project" value="TreeGrafter"/>
</dbReference>
<evidence type="ECO:0000259" key="4">
    <source>
        <dbReference type="Pfam" id="PF01551"/>
    </source>
</evidence>
<proteinExistence type="predicted"/>
<comment type="caution">
    <text evidence="7">The sequence shown here is derived from an EMBL/GenBank/DDBJ whole genome shotgun (WGS) entry which is preliminary data.</text>
</comment>
<dbReference type="InterPro" id="IPR011055">
    <property type="entry name" value="Dup_hybrid_motif"/>
</dbReference>
<dbReference type="InterPro" id="IPR050570">
    <property type="entry name" value="Cell_wall_metabolism_enzyme"/>
</dbReference>
<feature type="transmembrane region" description="Helical" evidence="3">
    <location>
        <begin position="28"/>
        <end position="47"/>
    </location>
</feature>
<dbReference type="EMBL" id="AACDUL010000001">
    <property type="protein sequence ID" value="EAK1508752.1"/>
    <property type="molecule type" value="Genomic_DNA"/>
</dbReference>
<keyword evidence="2" id="KW-0175">Coiled coil</keyword>
<dbReference type="OrthoDB" id="9815245at2"/>
<dbReference type="Proteomes" id="UP000361993">
    <property type="component" value="Unassembled WGS sequence"/>
</dbReference>
<dbReference type="Proteomes" id="UP000352088">
    <property type="component" value="Unassembled WGS sequence"/>
</dbReference>
<dbReference type="Gene3D" id="2.70.70.10">
    <property type="entry name" value="Glucose Permease (Domain IIA)"/>
    <property type="match status" value="1"/>
</dbReference>
<evidence type="ECO:0000313" key="5">
    <source>
        <dbReference type="EMBL" id="EAH8156343.1"/>
    </source>
</evidence>
<evidence type="ECO:0000256" key="2">
    <source>
        <dbReference type="SAM" id="Coils"/>
    </source>
</evidence>
<evidence type="ECO:0000313" key="8">
    <source>
        <dbReference type="EMBL" id="EAK4357368.1"/>
    </source>
</evidence>
<evidence type="ECO:0000313" key="17">
    <source>
        <dbReference type="Proteomes" id="UP000411403"/>
    </source>
</evidence>
<evidence type="ECO:0000313" key="7">
    <source>
        <dbReference type="EMBL" id="EAK1508752.1"/>
    </source>
</evidence>
<dbReference type="Proteomes" id="UP000409545">
    <property type="component" value="Unassembled WGS sequence"/>
</dbReference>
<feature type="coiled-coil region" evidence="2">
    <location>
        <begin position="54"/>
        <end position="102"/>
    </location>
</feature>
<reference evidence="10 12" key="2">
    <citation type="submission" date="2018-07" db="EMBL/GenBank/DDBJ databases">
        <authorList>
            <consortium name="NARMS: The National Antimicrobial Resistance Monitoring System"/>
        </authorList>
    </citation>
    <scope>NUCLEOTIDE SEQUENCE [LARGE SCALE GENOMIC DNA]</scope>
    <source>
        <strain evidence="11 17">CVM N17C171</strain>
        <strain evidence="10 12">CVM N17C548</strain>
        <strain evidence="8 14">FSIS11807978</strain>
        <strain evidence="9 16">FSIS1711007</strain>
    </source>
</reference>
<reference evidence="5 18" key="3">
    <citation type="submission" date="2019-01" db="EMBL/GenBank/DDBJ databases">
        <authorList>
            <consortium name="PulseNet: The National Subtyping Network for Foodborne Disease Surveillance"/>
            <person name="Tarr C.L."/>
            <person name="Trees E."/>
            <person name="Katz L.S."/>
            <person name="Carleton-Romer H.A."/>
            <person name="Stroika S."/>
            <person name="Kucerova Z."/>
            <person name="Roache K.F."/>
            <person name="Sabol A.L."/>
            <person name="Besser J."/>
            <person name="Gerner-Smidt P."/>
        </authorList>
    </citation>
    <scope>NUCLEOTIDE SEQUENCE [LARGE SCALE GENOMIC DNA]</scope>
    <source>
        <strain evidence="6 15">PNUSAC001435</strain>
        <strain evidence="5 18">PNUSAC007828</strain>
    </source>
</reference>
<evidence type="ECO:0000256" key="3">
    <source>
        <dbReference type="SAM" id="Phobius"/>
    </source>
</evidence>
<evidence type="ECO:0000313" key="9">
    <source>
        <dbReference type="EMBL" id="EAK5103251.1"/>
    </source>
</evidence>
<evidence type="ECO:0000313" key="10">
    <source>
        <dbReference type="EMBL" id="EAL6850090.1"/>
    </source>
</evidence>
<dbReference type="Proteomes" id="UP000382436">
    <property type="component" value="Unassembled WGS sequence"/>
</dbReference>
<dbReference type="Proteomes" id="UP000365807">
    <property type="component" value="Unassembled WGS sequence"/>
</dbReference>
<keyword evidence="1" id="KW-0732">Signal</keyword>
<keyword evidence="3" id="KW-0812">Transmembrane</keyword>
<evidence type="ECO:0000313" key="11">
    <source>
        <dbReference type="EMBL" id="EAL9203710.1"/>
    </source>
</evidence>